<gene>
    <name evidence="2" type="ORF">AAE3_LOCUS8878</name>
</gene>
<evidence type="ECO:0000313" key="3">
    <source>
        <dbReference type="Proteomes" id="UP000467700"/>
    </source>
</evidence>
<dbReference type="Proteomes" id="UP000467700">
    <property type="component" value="Unassembled WGS sequence"/>
</dbReference>
<reference evidence="2 3" key="1">
    <citation type="submission" date="2020-01" db="EMBL/GenBank/DDBJ databases">
        <authorList>
            <person name="Gupta K D."/>
        </authorList>
    </citation>
    <scope>NUCLEOTIDE SEQUENCE [LARGE SCALE GENOMIC DNA]</scope>
</reference>
<feature type="compositionally biased region" description="Polar residues" evidence="1">
    <location>
        <begin position="340"/>
        <end position="361"/>
    </location>
</feature>
<feature type="compositionally biased region" description="Polar residues" evidence="1">
    <location>
        <begin position="294"/>
        <end position="319"/>
    </location>
</feature>
<keyword evidence="3" id="KW-1185">Reference proteome</keyword>
<evidence type="ECO:0000256" key="1">
    <source>
        <dbReference type="SAM" id="MobiDB-lite"/>
    </source>
</evidence>
<feature type="region of interest" description="Disordered" evidence="1">
    <location>
        <begin position="336"/>
        <end position="361"/>
    </location>
</feature>
<feature type="region of interest" description="Disordered" evidence="1">
    <location>
        <begin position="294"/>
        <end position="321"/>
    </location>
</feature>
<accession>A0A8S0W1J9</accession>
<dbReference type="AlphaFoldDB" id="A0A8S0W1J9"/>
<comment type="caution">
    <text evidence="2">The sequence shown here is derived from an EMBL/GenBank/DDBJ whole genome shotgun (WGS) entry which is preliminary data.</text>
</comment>
<feature type="region of interest" description="Disordered" evidence="1">
    <location>
        <begin position="479"/>
        <end position="499"/>
    </location>
</feature>
<sequence>MFPFHSSAAPSAFRSMSSLPGAWSSNWSLSLQDEQAVDAQNTVKVPECTIFADTFQPSRNAHPALRELARSEGGRSPTPTKSPVCDYRVSVALSEESTASDDFYSFTSHEDPDTTLHANMTVILPSKGMENSDSTKGSLHHAESSFGSTELALSLHGSSTGDATLSDIASSEASLRRSGSSSTKASRIVLDKDSPASVSRLQAEVPPEISISCGSPRSIASARLSASSYMHDADDDGSRFSAYSNYSAPDYAGLHNFLRHRAAESSEESIGLRPPGFWEFEPHARRQRIIETSNYEPPSGSLLLSQPDGNNPWTLSLDPSLTSESVSQSSASCRSVTTSLASQNEGPFNRHTPSPSFVSSSPQLNTAFIRPSFRHPYGGDFPDVEVSTTRQGSHMSIRGERREYSAMEFSQKAPAAPKKALKKTKQFYLKIKKLFTTKASTSSRSITRRALNDSSLGRSQGLYVFPGIDVQQAVPSLSYHSDTPSTQGFPQPQTPSQSSIYRRPFTRSLKLSSPSVALSYTPDRTSNYPASSVGERFTYEYHARPRTLSEIKSKRRFSLPTIFTKPTVSRPNSSSGRTINASRTHIPEDVPLEQGDSQHLRPTYA</sequence>
<dbReference type="EMBL" id="CACVBS010000055">
    <property type="protein sequence ID" value="CAA7266485.1"/>
    <property type="molecule type" value="Genomic_DNA"/>
</dbReference>
<evidence type="ECO:0000313" key="2">
    <source>
        <dbReference type="EMBL" id="CAA7266485.1"/>
    </source>
</evidence>
<feature type="compositionally biased region" description="Polar residues" evidence="1">
    <location>
        <begin position="565"/>
        <end position="583"/>
    </location>
</feature>
<protein>
    <submittedName>
        <fullName evidence="2">Uncharacterized protein</fullName>
    </submittedName>
</protein>
<dbReference type="OrthoDB" id="3049164at2759"/>
<name>A0A8S0W1J9_CYCAE</name>
<proteinExistence type="predicted"/>
<feature type="region of interest" description="Disordered" evidence="1">
    <location>
        <begin position="565"/>
        <end position="605"/>
    </location>
</feature>
<organism evidence="2 3">
    <name type="scientific">Cyclocybe aegerita</name>
    <name type="common">Black poplar mushroom</name>
    <name type="synonym">Agrocybe aegerita</name>
    <dbReference type="NCBI Taxonomy" id="1973307"/>
    <lineage>
        <taxon>Eukaryota</taxon>
        <taxon>Fungi</taxon>
        <taxon>Dikarya</taxon>
        <taxon>Basidiomycota</taxon>
        <taxon>Agaricomycotina</taxon>
        <taxon>Agaricomycetes</taxon>
        <taxon>Agaricomycetidae</taxon>
        <taxon>Agaricales</taxon>
        <taxon>Agaricineae</taxon>
        <taxon>Bolbitiaceae</taxon>
        <taxon>Cyclocybe</taxon>
    </lineage>
</organism>